<dbReference type="EMBL" id="LWMH01000001">
    <property type="protein sequence ID" value="KZS45305.1"/>
    <property type="molecule type" value="Genomic_DNA"/>
</dbReference>
<dbReference type="Gene3D" id="1.20.1300.10">
    <property type="entry name" value="Fumarate reductase/succinate dehydrogenase, transmembrane subunit"/>
    <property type="match status" value="1"/>
</dbReference>
<evidence type="ECO:0000256" key="6">
    <source>
        <dbReference type="ARBA" id="ARBA00023004"/>
    </source>
</evidence>
<dbReference type="AlphaFoldDB" id="A0A163H424"/>
<evidence type="ECO:0000256" key="3">
    <source>
        <dbReference type="ARBA" id="ARBA00022692"/>
    </source>
</evidence>
<keyword evidence="11" id="KW-1185">Reference proteome</keyword>
<dbReference type="Pfam" id="PF01127">
    <property type="entry name" value="Sdh_cyt"/>
    <property type="match status" value="1"/>
</dbReference>
<dbReference type="PIRSF" id="PIRSF000170">
    <property type="entry name" value="Succ_dh_cyt_b558"/>
    <property type="match status" value="1"/>
</dbReference>
<dbReference type="InterPro" id="IPR016002">
    <property type="entry name" value="Succ_DH_cyt_b558_Firmicute"/>
</dbReference>
<feature type="transmembrane region" description="Helical" evidence="9">
    <location>
        <begin position="143"/>
        <end position="170"/>
    </location>
</feature>
<evidence type="ECO:0000313" key="11">
    <source>
        <dbReference type="Proteomes" id="UP000076796"/>
    </source>
</evidence>
<protein>
    <submittedName>
        <fullName evidence="10">Succinate dehydrogenase</fullName>
    </submittedName>
</protein>
<feature type="binding site" description="axial binding residue" evidence="8">
    <location>
        <position position="111"/>
    </location>
    <ligand>
        <name>heme</name>
        <dbReference type="ChEBI" id="CHEBI:30413"/>
    </ligand>
    <ligandPart>
        <name>Fe</name>
        <dbReference type="ChEBI" id="CHEBI:18248"/>
    </ligandPart>
</feature>
<name>A0A163H424_9BACL</name>
<sequence>MKGYYSRKLHSLLGVIPLGAFLISHMISNFKAFEGGKKGFEGAVHFLNSMPLVFFLELFLIWLPLFYHGIYGLYIAYQAKNNVGNYSYERNIRFTIQRVTGVITFVFVIWHMYDTRFQIIIGKITHDDLGATMHNIMNNPVLFILYVIGVVSATFHFANGLWAFLVSWGITVGPRAQKVSTYICMGLFVLMSVLFILAMTAFRSSEFQAAATAAIDVVKTVLS</sequence>
<feature type="transmembrane region" description="Helical" evidence="9">
    <location>
        <begin position="95"/>
        <end position="113"/>
    </location>
</feature>
<keyword evidence="4 8" id="KW-0479">Metal-binding</keyword>
<evidence type="ECO:0000256" key="1">
    <source>
        <dbReference type="ARBA" id="ARBA00004370"/>
    </source>
</evidence>
<feature type="transmembrane region" description="Helical" evidence="9">
    <location>
        <begin position="12"/>
        <end position="32"/>
    </location>
</feature>
<dbReference type="InterPro" id="IPR000701">
    <property type="entry name" value="SuccDH_FuR_B_TM-su"/>
</dbReference>
<keyword evidence="2 8" id="KW-0349">Heme</keyword>
<evidence type="ECO:0000256" key="7">
    <source>
        <dbReference type="ARBA" id="ARBA00023136"/>
    </source>
</evidence>
<keyword evidence="5 9" id="KW-1133">Transmembrane helix</keyword>
<evidence type="ECO:0000256" key="2">
    <source>
        <dbReference type="ARBA" id="ARBA00022617"/>
    </source>
</evidence>
<feature type="transmembrane region" description="Helical" evidence="9">
    <location>
        <begin position="182"/>
        <end position="202"/>
    </location>
</feature>
<dbReference type="GeneID" id="97553448"/>
<evidence type="ECO:0000256" key="5">
    <source>
        <dbReference type="ARBA" id="ARBA00022989"/>
    </source>
</evidence>
<keyword evidence="3 9" id="KW-0812">Transmembrane</keyword>
<evidence type="ECO:0000256" key="4">
    <source>
        <dbReference type="ARBA" id="ARBA00022723"/>
    </source>
</evidence>
<comment type="caution">
    <text evidence="10">The sequence shown here is derived from an EMBL/GenBank/DDBJ whole genome shotgun (WGS) entry which is preliminary data.</text>
</comment>
<evidence type="ECO:0000256" key="9">
    <source>
        <dbReference type="SAM" id="Phobius"/>
    </source>
</evidence>
<comment type="subcellular location">
    <subcellularLocation>
        <location evidence="1">Membrane</location>
    </subcellularLocation>
</comment>
<reference evidence="10" key="1">
    <citation type="journal article" date="2016" name="Genome Announc.">
        <title>Draft genomes of two strains of Paenibacillus glucanolyticus with capability to degrade lignocellulose.</title>
        <authorList>
            <person name="Mathews S.L."/>
            <person name="Pawlak J."/>
            <person name="Grunden A.M."/>
        </authorList>
    </citation>
    <scope>NUCLEOTIDE SEQUENCE [LARGE SCALE GENOMIC DNA]</scope>
    <source>
        <strain evidence="10">SLM1</strain>
    </source>
</reference>
<keyword evidence="6 8" id="KW-0408">Iron</keyword>
<dbReference type="GO" id="GO:0046872">
    <property type="term" value="F:metal ion binding"/>
    <property type="evidence" value="ECO:0007669"/>
    <property type="project" value="UniProtKB-KW"/>
</dbReference>
<dbReference type="SUPFAM" id="SSF81343">
    <property type="entry name" value="Fumarate reductase respiratory complex transmembrane subunits"/>
    <property type="match status" value="1"/>
</dbReference>
<gene>
    <name evidence="10" type="ORF">AWU65_04835</name>
</gene>
<feature type="binding site" description="axial binding residue" evidence="8">
    <location>
        <position position="156"/>
    </location>
    <ligand>
        <name>heme</name>
        <dbReference type="ChEBI" id="CHEBI:30413"/>
    </ligand>
    <ligandPart>
        <name>Fe</name>
        <dbReference type="ChEBI" id="CHEBI:18248"/>
    </ligandPart>
</feature>
<feature type="binding site" description="axial binding residue" evidence="8">
    <location>
        <position position="68"/>
    </location>
    <ligand>
        <name>heme</name>
        <dbReference type="ChEBI" id="CHEBI:30413"/>
    </ligand>
    <ligandPart>
        <name>Fe</name>
        <dbReference type="ChEBI" id="CHEBI:18248"/>
    </ligandPart>
</feature>
<evidence type="ECO:0000313" key="10">
    <source>
        <dbReference type="EMBL" id="KZS45305.1"/>
    </source>
</evidence>
<organism evidence="10 11">
    <name type="scientific">Paenibacillus glucanolyticus</name>
    <dbReference type="NCBI Taxonomy" id="59843"/>
    <lineage>
        <taxon>Bacteria</taxon>
        <taxon>Bacillati</taxon>
        <taxon>Bacillota</taxon>
        <taxon>Bacilli</taxon>
        <taxon>Bacillales</taxon>
        <taxon>Paenibacillaceae</taxon>
        <taxon>Paenibacillus</taxon>
    </lineage>
</organism>
<dbReference type="GO" id="GO:0016020">
    <property type="term" value="C:membrane"/>
    <property type="evidence" value="ECO:0007669"/>
    <property type="project" value="UniProtKB-SubCell"/>
</dbReference>
<feature type="transmembrane region" description="Helical" evidence="9">
    <location>
        <begin position="52"/>
        <end position="74"/>
    </location>
</feature>
<evidence type="ECO:0000256" key="8">
    <source>
        <dbReference type="PIRSR" id="PIRSR000170-1"/>
    </source>
</evidence>
<accession>A0A163H424</accession>
<dbReference type="KEGG" id="pglu:A3958_04835"/>
<dbReference type="STRING" id="59843.A3958_04835"/>
<dbReference type="NCBIfam" id="TIGR02046">
    <property type="entry name" value="sdhC_b558_fam"/>
    <property type="match status" value="1"/>
</dbReference>
<dbReference type="InterPro" id="IPR011138">
    <property type="entry name" value="Cytochrome_b-558"/>
</dbReference>
<proteinExistence type="predicted"/>
<dbReference type="CDD" id="cd03497">
    <property type="entry name" value="SQR_TypeB_1_TM"/>
    <property type="match status" value="1"/>
</dbReference>
<dbReference type="Proteomes" id="UP000076796">
    <property type="component" value="Unassembled WGS sequence"/>
</dbReference>
<dbReference type="RefSeq" id="WP_006212587.1">
    <property type="nucleotide sequence ID" value="NZ_CBCSBX010000002.1"/>
</dbReference>
<feature type="binding site" description="axial binding residue" evidence="8">
    <location>
        <position position="25"/>
    </location>
    <ligand>
        <name>heme</name>
        <dbReference type="ChEBI" id="CHEBI:30413"/>
    </ligand>
    <ligandPart>
        <name>Fe</name>
        <dbReference type="ChEBI" id="CHEBI:18248"/>
    </ligandPart>
</feature>
<dbReference type="InterPro" id="IPR034804">
    <property type="entry name" value="SQR/QFR_C/D"/>
</dbReference>
<keyword evidence="7 9" id="KW-0472">Membrane</keyword>
<dbReference type="OrthoDB" id="9789209at2"/>